<feature type="compositionally biased region" description="Basic and acidic residues" evidence="1">
    <location>
        <begin position="1"/>
        <end position="20"/>
    </location>
</feature>
<dbReference type="OrthoDB" id="3066195at2759"/>
<keyword evidence="4" id="KW-1185">Reference proteome</keyword>
<feature type="region of interest" description="Disordered" evidence="1">
    <location>
        <begin position="1"/>
        <end position="41"/>
    </location>
</feature>
<dbReference type="Proteomes" id="UP000507470">
    <property type="component" value="Unassembled WGS sequence"/>
</dbReference>
<proteinExistence type="predicted"/>
<dbReference type="PANTHER" id="PTHR23098:SF16">
    <property type="entry name" value="REGULATORY PROTEIN ZESTE"/>
    <property type="match status" value="1"/>
</dbReference>
<evidence type="ECO:0000313" key="4">
    <source>
        <dbReference type="Proteomes" id="UP000507470"/>
    </source>
</evidence>
<reference evidence="3 4" key="1">
    <citation type="submission" date="2020-06" db="EMBL/GenBank/DDBJ databases">
        <authorList>
            <person name="Li R."/>
            <person name="Bekaert M."/>
        </authorList>
    </citation>
    <scope>NUCLEOTIDE SEQUENCE [LARGE SCALE GENOMIC DNA]</scope>
    <source>
        <strain evidence="4">wild</strain>
    </source>
</reference>
<dbReference type="Gene3D" id="1.10.246.220">
    <property type="match status" value="1"/>
</dbReference>
<dbReference type="Pfam" id="PF13873">
    <property type="entry name" value="Myb_DNA-bind_5"/>
    <property type="match status" value="1"/>
</dbReference>
<accession>A0A6J8C714</accession>
<evidence type="ECO:0000259" key="2">
    <source>
        <dbReference type="Pfam" id="PF13873"/>
    </source>
</evidence>
<dbReference type="InterPro" id="IPR028002">
    <property type="entry name" value="Myb_DNA-bind_5"/>
</dbReference>
<evidence type="ECO:0000256" key="1">
    <source>
        <dbReference type="SAM" id="MobiDB-lite"/>
    </source>
</evidence>
<sequence>MSNKGDKEIKKVQEDPKLGGRSDYNNTTLQTGTLQPRLGRGTTMEGIGGTYELVSGVGFVLVEEASTSSTLQVQGTQATLPPVEQATLLPVEEVIEEEVGDKDSAPVANEDPAGYYEYRCPRCGRMETTYILRQRDQHCPVRGLVVEQPCAAAAMVTTEEAALVEGEEPEERGKNKIWTNITNKINALGVANRTQKEVRDKWRNLTTKAKSAFTEHRREINKTGGGQAPKKPSSSVERVVNTLQDSTSFSGIQGGIETSCFECFPAANEESDDDEIENTIDVQPKVIAVAPTRITLSPMILVNSLPLNTTVGLPSRPVTAMSESTENISVPSINVIKKRRRVTQNDVFQMQIKVLKEQMSLYSWSKNRQKKREKTDRNSLPYKSNCRKS</sequence>
<feature type="domain" description="Myb/SANT-like DNA-binding" evidence="2">
    <location>
        <begin position="171"/>
        <end position="212"/>
    </location>
</feature>
<feature type="compositionally biased region" description="Polar residues" evidence="1">
    <location>
        <begin position="23"/>
        <end position="34"/>
    </location>
</feature>
<evidence type="ECO:0000313" key="3">
    <source>
        <dbReference type="EMBL" id="CAC5392238.1"/>
    </source>
</evidence>
<name>A0A6J8C714_MYTCO</name>
<gene>
    <name evidence="3" type="ORF">MCOR_27186</name>
</gene>
<dbReference type="EMBL" id="CACVKT020004932">
    <property type="protein sequence ID" value="CAC5392238.1"/>
    <property type="molecule type" value="Genomic_DNA"/>
</dbReference>
<organism evidence="3 4">
    <name type="scientific">Mytilus coruscus</name>
    <name type="common">Sea mussel</name>
    <dbReference type="NCBI Taxonomy" id="42192"/>
    <lineage>
        <taxon>Eukaryota</taxon>
        <taxon>Metazoa</taxon>
        <taxon>Spiralia</taxon>
        <taxon>Lophotrochozoa</taxon>
        <taxon>Mollusca</taxon>
        <taxon>Bivalvia</taxon>
        <taxon>Autobranchia</taxon>
        <taxon>Pteriomorphia</taxon>
        <taxon>Mytilida</taxon>
        <taxon>Mytiloidea</taxon>
        <taxon>Mytilidae</taxon>
        <taxon>Mytilinae</taxon>
        <taxon>Mytilus</taxon>
    </lineage>
</organism>
<feature type="region of interest" description="Disordered" evidence="1">
    <location>
        <begin position="213"/>
        <end position="235"/>
    </location>
</feature>
<dbReference type="PANTHER" id="PTHR23098">
    <property type="entry name" value="AGAP001331-PA-RELATED"/>
    <property type="match status" value="1"/>
</dbReference>
<feature type="region of interest" description="Disordered" evidence="1">
    <location>
        <begin position="365"/>
        <end position="389"/>
    </location>
</feature>
<dbReference type="AlphaFoldDB" id="A0A6J8C714"/>
<protein>
    <recommendedName>
        <fullName evidence="2">Myb/SANT-like DNA-binding domain-containing protein</fullName>
    </recommendedName>
</protein>
<dbReference type="GO" id="GO:0005634">
    <property type="term" value="C:nucleus"/>
    <property type="evidence" value="ECO:0007669"/>
    <property type="project" value="TreeGrafter"/>
</dbReference>